<protein>
    <submittedName>
        <fullName evidence="1">Uncharacterized protein</fullName>
    </submittedName>
</protein>
<proteinExistence type="predicted"/>
<dbReference type="EMBL" id="AP027729">
    <property type="protein sequence ID" value="BDZ42324.1"/>
    <property type="molecule type" value="Genomic_DNA"/>
</dbReference>
<sequence length="45" mass="4938">MYPGRMDECTVDGERVDAQEGDFYGGWVTSRVVGPFKGAPGTRGW</sequence>
<gene>
    <name evidence="1" type="ORF">GCM10025865_16230</name>
</gene>
<dbReference type="Proteomes" id="UP001321475">
    <property type="component" value="Chromosome"/>
</dbReference>
<reference evidence="2" key="1">
    <citation type="journal article" date="2019" name="Int. J. Syst. Evol. Microbiol.">
        <title>The Global Catalogue of Microorganisms (GCM) 10K type strain sequencing project: providing services to taxonomists for standard genome sequencing and annotation.</title>
        <authorList>
            <consortium name="The Broad Institute Genomics Platform"/>
            <consortium name="The Broad Institute Genome Sequencing Center for Infectious Disease"/>
            <person name="Wu L."/>
            <person name="Ma J."/>
        </authorList>
    </citation>
    <scope>NUCLEOTIDE SEQUENCE [LARGE SCALE GENOMIC DNA]</scope>
    <source>
        <strain evidence="2">NBRC 108565</strain>
    </source>
</reference>
<keyword evidence="2" id="KW-1185">Reference proteome</keyword>
<evidence type="ECO:0000313" key="1">
    <source>
        <dbReference type="EMBL" id="BDZ42324.1"/>
    </source>
</evidence>
<evidence type="ECO:0000313" key="2">
    <source>
        <dbReference type="Proteomes" id="UP001321475"/>
    </source>
</evidence>
<dbReference type="PANTHER" id="PTHR43058">
    <property type="entry name" value="SLR0655 PROTEIN"/>
    <property type="match status" value="1"/>
</dbReference>
<organism evidence="1 2">
    <name type="scientific">Paraoerskovia sediminicola</name>
    <dbReference type="NCBI Taxonomy" id="1138587"/>
    <lineage>
        <taxon>Bacteria</taxon>
        <taxon>Bacillati</taxon>
        <taxon>Actinomycetota</taxon>
        <taxon>Actinomycetes</taxon>
        <taxon>Micrococcales</taxon>
        <taxon>Cellulomonadaceae</taxon>
        <taxon>Paraoerskovia</taxon>
    </lineage>
</organism>
<accession>A0ABM8G2T3</accession>
<name>A0ABM8G2T3_9CELL</name>
<dbReference type="PANTHER" id="PTHR43058:SF1">
    <property type="entry name" value="DUF427 DOMAIN-CONTAINING PROTEIN"/>
    <property type="match status" value="1"/>
</dbReference>